<dbReference type="InterPro" id="IPR019395">
    <property type="entry name" value="Transmembrane_161A/B"/>
</dbReference>
<feature type="transmembrane region" description="Helical" evidence="8">
    <location>
        <begin position="416"/>
        <end position="441"/>
    </location>
</feature>
<feature type="transmembrane region" description="Helical" evidence="8">
    <location>
        <begin position="327"/>
        <end position="345"/>
    </location>
</feature>
<keyword evidence="3 8" id="KW-0812">Transmembrane</keyword>
<feature type="transmembrane region" description="Helical" evidence="8">
    <location>
        <begin position="166"/>
        <end position="184"/>
    </location>
</feature>
<feature type="transmembrane region" description="Helical" evidence="8">
    <location>
        <begin position="229"/>
        <end position="247"/>
    </location>
</feature>
<feature type="transmembrane region" description="Helical" evidence="8">
    <location>
        <begin position="382"/>
        <end position="404"/>
    </location>
</feature>
<accession>A0AAV8UXQ3</accession>
<dbReference type="Pfam" id="PF10268">
    <property type="entry name" value="Tmemb_161AB"/>
    <property type="match status" value="1"/>
</dbReference>
<evidence type="ECO:0000256" key="5">
    <source>
        <dbReference type="ARBA" id="ARBA00023136"/>
    </source>
</evidence>
<proteinExistence type="inferred from homology"/>
<feature type="transmembrane region" description="Helical" evidence="8">
    <location>
        <begin position="107"/>
        <end position="127"/>
    </location>
</feature>
<keyword evidence="10" id="KW-1185">Reference proteome</keyword>
<organism evidence="9 10">
    <name type="scientific">Rhodosorus marinus</name>
    <dbReference type="NCBI Taxonomy" id="101924"/>
    <lineage>
        <taxon>Eukaryota</taxon>
        <taxon>Rhodophyta</taxon>
        <taxon>Stylonematophyceae</taxon>
        <taxon>Stylonematales</taxon>
        <taxon>Stylonemataceae</taxon>
        <taxon>Rhodosorus</taxon>
    </lineage>
</organism>
<comment type="caution">
    <text evidence="9">The sequence shown here is derived from an EMBL/GenBank/DDBJ whole genome shotgun (WGS) entry which is preliminary data.</text>
</comment>
<evidence type="ECO:0000256" key="2">
    <source>
        <dbReference type="ARBA" id="ARBA00009706"/>
    </source>
</evidence>
<evidence type="ECO:0000256" key="3">
    <source>
        <dbReference type="ARBA" id="ARBA00022692"/>
    </source>
</evidence>
<dbReference type="AlphaFoldDB" id="A0AAV8UXQ3"/>
<comment type="subcellular location">
    <subcellularLocation>
        <location evidence="1">Membrane</location>
        <topology evidence="1">Multi-pass membrane protein</topology>
    </subcellularLocation>
</comment>
<comment type="similarity">
    <text evidence="2">Belongs to the TMEM161 family.</text>
</comment>
<dbReference type="PANTHER" id="PTHR13624:SF6">
    <property type="entry name" value="EMEI"/>
    <property type="match status" value="1"/>
</dbReference>
<keyword evidence="4 8" id="KW-1133">Transmembrane helix</keyword>
<reference evidence="9 10" key="1">
    <citation type="journal article" date="2023" name="Nat. Commun.">
        <title>Origin of minicircular mitochondrial genomes in red algae.</title>
        <authorList>
            <person name="Lee Y."/>
            <person name="Cho C.H."/>
            <person name="Lee Y.M."/>
            <person name="Park S.I."/>
            <person name="Yang J.H."/>
            <person name="West J.A."/>
            <person name="Bhattacharya D."/>
            <person name="Yoon H.S."/>
        </authorList>
    </citation>
    <scope>NUCLEOTIDE SEQUENCE [LARGE SCALE GENOMIC DNA]</scope>
    <source>
        <strain evidence="9 10">CCMP1338</strain>
        <tissue evidence="9">Whole cell</tissue>
    </source>
</reference>
<evidence type="ECO:0000256" key="6">
    <source>
        <dbReference type="ARBA" id="ARBA00023180"/>
    </source>
</evidence>
<feature type="transmembrane region" description="Helical" evidence="8">
    <location>
        <begin position="139"/>
        <end position="160"/>
    </location>
</feature>
<dbReference type="GO" id="GO:0016020">
    <property type="term" value="C:membrane"/>
    <property type="evidence" value="ECO:0007669"/>
    <property type="project" value="UniProtKB-SubCell"/>
</dbReference>
<gene>
    <name evidence="9" type="ORF">NDN08_002347</name>
</gene>
<evidence type="ECO:0000313" key="9">
    <source>
        <dbReference type="EMBL" id="KAJ8905842.1"/>
    </source>
</evidence>
<protein>
    <submittedName>
        <fullName evidence="9">Uncharacterized protein</fullName>
    </submittedName>
</protein>
<evidence type="ECO:0000256" key="1">
    <source>
        <dbReference type="ARBA" id="ARBA00004141"/>
    </source>
</evidence>
<dbReference type="Proteomes" id="UP001157974">
    <property type="component" value="Unassembled WGS sequence"/>
</dbReference>
<dbReference type="EMBL" id="JAMWBK010000004">
    <property type="protein sequence ID" value="KAJ8905842.1"/>
    <property type="molecule type" value="Genomic_DNA"/>
</dbReference>
<feature type="transmembrane region" description="Helical" evidence="8">
    <location>
        <begin position="287"/>
        <end position="307"/>
    </location>
</feature>
<sequence length="458" mass="51219">MALLPPTLLAGVLTLFVLSRLRGIIRPFERWYYGIPYLVEPSQEHIKRSLERSLGTDAGRSSSKENRKKKKNSAKDALRIVPMVMKNIDQQFFRIVERKFMYEYDQVLIVFTAFLVVWSVEVLLRAFTQFEVMETAHHLALGCMITCLGSLGSLVVHLGFGSNEGIAAAVVVVLSILSALLATAPSTSNLILDLNVEEGIQFGQSSLEDWMKANDLLETTRISRDIGRLIRICLALLCGLSSAAVLLPSQRFSHWFFKFYINEQDDEDDEESAKSASVSKAVVLRKVTFFALCIDAVLPLAVSLLFFKPLLGEFLTSELAQGQLRVFRLALLILSCLLRLSLFRVRMRDYLSTGLEQAQKLLSGEGTVNAVLLEQRVFTVHFYLPAIGLQYIAPPLMTMASSMVALKNIATPNDPLLFSSFQMFAFWSSLSWGALYMVGLIGDRLTEVLLPESRLKQG</sequence>
<evidence type="ECO:0000256" key="8">
    <source>
        <dbReference type="SAM" id="Phobius"/>
    </source>
</evidence>
<name>A0AAV8UXQ3_9RHOD</name>
<dbReference type="PANTHER" id="PTHR13624">
    <property type="entry name" value="RE42071P"/>
    <property type="match status" value="1"/>
</dbReference>
<evidence type="ECO:0000256" key="7">
    <source>
        <dbReference type="SAM" id="MobiDB-lite"/>
    </source>
</evidence>
<evidence type="ECO:0000313" key="10">
    <source>
        <dbReference type="Proteomes" id="UP001157974"/>
    </source>
</evidence>
<feature type="region of interest" description="Disordered" evidence="7">
    <location>
        <begin position="52"/>
        <end position="74"/>
    </location>
</feature>
<keyword evidence="6" id="KW-0325">Glycoprotein</keyword>
<keyword evidence="5 8" id="KW-0472">Membrane</keyword>
<evidence type="ECO:0000256" key="4">
    <source>
        <dbReference type="ARBA" id="ARBA00022989"/>
    </source>
</evidence>